<evidence type="ECO:0000313" key="2">
    <source>
        <dbReference type="Proteomes" id="UP000887116"/>
    </source>
</evidence>
<dbReference type="AlphaFoldDB" id="A0A8X6FHR7"/>
<evidence type="ECO:0000313" key="1">
    <source>
        <dbReference type="EMBL" id="GFQ80497.1"/>
    </source>
</evidence>
<reference evidence="1" key="1">
    <citation type="submission" date="2020-07" db="EMBL/GenBank/DDBJ databases">
        <title>Multicomponent nature underlies the extraordinary mechanical properties of spider dragline silk.</title>
        <authorList>
            <person name="Kono N."/>
            <person name="Nakamura H."/>
            <person name="Mori M."/>
            <person name="Yoshida Y."/>
            <person name="Ohtoshi R."/>
            <person name="Malay A.D."/>
            <person name="Moran D.A.P."/>
            <person name="Tomita M."/>
            <person name="Numata K."/>
            <person name="Arakawa K."/>
        </authorList>
    </citation>
    <scope>NUCLEOTIDE SEQUENCE</scope>
</reference>
<dbReference type="EMBL" id="BMAO01032200">
    <property type="protein sequence ID" value="GFQ80497.1"/>
    <property type="molecule type" value="Genomic_DNA"/>
</dbReference>
<proteinExistence type="predicted"/>
<gene>
    <name evidence="1" type="ORF">TNCT_91991</name>
</gene>
<accession>A0A8X6FHR7</accession>
<dbReference type="Proteomes" id="UP000887116">
    <property type="component" value="Unassembled WGS sequence"/>
</dbReference>
<name>A0A8X6FHR7_TRICU</name>
<protein>
    <submittedName>
        <fullName evidence="1">Uncharacterized protein</fullName>
    </submittedName>
</protein>
<organism evidence="1 2">
    <name type="scientific">Trichonephila clavata</name>
    <name type="common">Joro spider</name>
    <name type="synonym">Nephila clavata</name>
    <dbReference type="NCBI Taxonomy" id="2740835"/>
    <lineage>
        <taxon>Eukaryota</taxon>
        <taxon>Metazoa</taxon>
        <taxon>Ecdysozoa</taxon>
        <taxon>Arthropoda</taxon>
        <taxon>Chelicerata</taxon>
        <taxon>Arachnida</taxon>
        <taxon>Araneae</taxon>
        <taxon>Araneomorphae</taxon>
        <taxon>Entelegynae</taxon>
        <taxon>Araneoidea</taxon>
        <taxon>Nephilidae</taxon>
        <taxon>Trichonephila</taxon>
    </lineage>
</organism>
<comment type="caution">
    <text evidence="1">The sequence shown here is derived from an EMBL/GenBank/DDBJ whole genome shotgun (WGS) entry which is preliminary data.</text>
</comment>
<sequence length="129" mass="14309">MQCWHLHSGAPHLRKWDQVPAETGERGLIWVANIQSEGTEIKGATDRNFSGSNLGERSPMISARPISSLLGKLLKRTRKPRPPLNPELAILKTVVNGANGDVSGTETGGFICMRRRFILYPEKSTFLQN</sequence>
<keyword evidence="2" id="KW-1185">Reference proteome</keyword>